<dbReference type="GO" id="GO:0005975">
    <property type="term" value="P:carbohydrate metabolic process"/>
    <property type="evidence" value="ECO:0007669"/>
    <property type="project" value="InterPro"/>
</dbReference>
<feature type="transmembrane region" description="Helical" evidence="1">
    <location>
        <begin position="7"/>
        <end position="29"/>
    </location>
</feature>
<dbReference type="PANTHER" id="PTHR31047">
    <property type="entry name" value="MEIOTICALLY UP-REGULATED GENE 157 PROTEIN"/>
    <property type="match status" value="1"/>
</dbReference>
<protein>
    <submittedName>
        <fullName evidence="2">DUF1237-domain-containing protein</fullName>
    </submittedName>
</protein>
<dbReference type="AlphaFoldDB" id="A0A4P9ZDN6"/>
<evidence type="ECO:0000256" key="1">
    <source>
        <dbReference type="SAM" id="Phobius"/>
    </source>
</evidence>
<proteinExistence type="predicted"/>
<accession>A0A4P9ZDN6</accession>
<dbReference type="InterPro" id="IPR008928">
    <property type="entry name" value="6-hairpin_glycosidase_sf"/>
</dbReference>
<name>A0A4P9ZDN6_9ASCO</name>
<reference evidence="3" key="1">
    <citation type="journal article" date="2018" name="Nat. Microbiol.">
        <title>Leveraging single-cell genomics to expand the fungal tree of life.</title>
        <authorList>
            <person name="Ahrendt S.R."/>
            <person name="Quandt C.A."/>
            <person name="Ciobanu D."/>
            <person name="Clum A."/>
            <person name="Salamov A."/>
            <person name="Andreopoulos B."/>
            <person name="Cheng J.F."/>
            <person name="Woyke T."/>
            <person name="Pelin A."/>
            <person name="Henrissat B."/>
            <person name="Reynolds N.K."/>
            <person name="Benny G.L."/>
            <person name="Smith M.E."/>
            <person name="James T.Y."/>
            <person name="Grigoriev I.V."/>
        </authorList>
    </citation>
    <scope>NUCLEOTIDE SEQUENCE [LARGE SCALE GENOMIC DNA]</scope>
    <source>
        <strain evidence="3">Baker2002</strain>
    </source>
</reference>
<dbReference type="PIRSF" id="PIRSF028846">
    <property type="entry name" value="UCP028846"/>
    <property type="match status" value="1"/>
</dbReference>
<dbReference type="PANTHER" id="PTHR31047:SF0">
    <property type="entry name" value="MEIOTICALLY UP-REGULATED GENE 157 PROTEIN"/>
    <property type="match status" value="1"/>
</dbReference>
<dbReference type="GO" id="GO:0004553">
    <property type="term" value="F:hydrolase activity, hydrolyzing O-glycosyl compounds"/>
    <property type="evidence" value="ECO:0007669"/>
    <property type="project" value="UniProtKB-ARBA"/>
</dbReference>
<dbReference type="SMART" id="SM01149">
    <property type="entry name" value="DUF1237"/>
    <property type="match status" value="1"/>
</dbReference>
<keyword evidence="1" id="KW-1133">Transmembrane helix</keyword>
<dbReference type="Gene3D" id="1.50.10.10">
    <property type="match status" value="1"/>
</dbReference>
<keyword evidence="1" id="KW-0472">Membrane</keyword>
<gene>
    <name evidence="2" type="ORF">METBISCDRAFT_30572</name>
</gene>
<dbReference type="Pfam" id="PF06824">
    <property type="entry name" value="Glyco_hydro_125"/>
    <property type="match status" value="1"/>
</dbReference>
<keyword evidence="1" id="KW-0812">Transmembrane</keyword>
<dbReference type="OrthoDB" id="7771656at2759"/>
<dbReference type="InterPro" id="IPR008313">
    <property type="entry name" value="GH125"/>
</dbReference>
<dbReference type="EMBL" id="ML004450">
    <property type="protein sequence ID" value="RKP30878.1"/>
    <property type="molecule type" value="Genomic_DNA"/>
</dbReference>
<dbReference type="SUPFAM" id="SSF48208">
    <property type="entry name" value="Six-hairpin glycosidases"/>
    <property type="match status" value="1"/>
</dbReference>
<sequence length="552" mass="62257">MFKRSLLLKTIIAIGLSGGLLSILGYYIFSEIEDSPSRDEICTDYVKFSKIKHDPLSSGKRKFPLMRPPLNCRTFQSTALEFLIEDLKSKIADPDLARLMENTLPNTLDTTILWHKPRSSSSSELPQTFVVTGDIHAEWLRDSARQLSVFQPLLKYDLKLQDLIKGAINTQTEYLRIAPYCNAFHPPPDSGVKQAPSAIDDVNPKPDWSRVFECKYEIDSLASFLTLTNDYIENSGHDLSVINKQWAKAFENVLRVVEEQSLPLFDPETGSALPSFYSFKRKTNIGTETLPLGGAGNPVNYKTGLVRSAFRPSDDANILQFFVPGNIHMLSELKRIAKNVLSVDRPLSVELKSEGKRVQKLIKNIERGLEEFAVIKHPQWGKVLAYEVDGYGGRIFMDDANIPSLLSIPEMGYMPILNEVYQNTRRMILSKEGNPYFIKGKEFEGVGGPHIGIKNAWPMSLLMRIRTSDDDTEILDSLELVMDSTAGLGLMHESVNVNKPNGDSYTRPWFAWCNSEFGKTIIHLAKSKPHLIFESKSLINLIMDSFFFSVSF</sequence>
<keyword evidence="3" id="KW-1185">Reference proteome</keyword>
<evidence type="ECO:0000313" key="3">
    <source>
        <dbReference type="Proteomes" id="UP000268321"/>
    </source>
</evidence>
<dbReference type="InterPro" id="IPR012341">
    <property type="entry name" value="6hp_glycosidase-like_sf"/>
</dbReference>
<evidence type="ECO:0000313" key="2">
    <source>
        <dbReference type="EMBL" id="RKP30878.1"/>
    </source>
</evidence>
<dbReference type="Proteomes" id="UP000268321">
    <property type="component" value="Unassembled WGS sequence"/>
</dbReference>
<organism evidence="2 3">
    <name type="scientific">Metschnikowia bicuspidata</name>
    <dbReference type="NCBI Taxonomy" id="27322"/>
    <lineage>
        <taxon>Eukaryota</taxon>
        <taxon>Fungi</taxon>
        <taxon>Dikarya</taxon>
        <taxon>Ascomycota</taxon>
        <taxon>Saccharomycotina</taxon>
        <taxon>Pichiomycetes</taxon>
        <taxon>Metschnikowiaceae</taxon>
        <taxon>Metschnikowia</taxon>
    </lineage>
</organism>